<evidence type="ECO:0000313" key="1">
    <source>
        <dbReference type="EMBL" id="MED6146878.1"/>
    </source>
</evidence>
<accession>A0ABU6TG68</accession>
<reference evidence="1 2" key="1">
    <citation type="journal article" date="2023" name="Plants (Basel)">
        <title>Bridging the Gap: Combining Genomics and Transcriptomics Approaches to Understand Stylosanthes scabra, an Orphan Legume from the Brazilian Caatinga.</title>
        <authorList>
            <person name="Ferreira-Neto J.R.C."/>
            <person name="da Silva M.D."/>
            <person name="Binneck E."/>
            <person name="de Melo N.F."/>
            <person name="da Silva R.H."/>
            <person name="de Melo A.L.T.M."/>
            <person name="Pandolfi V."/>
            <person name="Bustamante F.O."/>
            <person name="Brasileiro-Vidal A.C."/>
            <person name="Benko-Iseppon A.M."/>
        </authorList>
    </citation>
    <scope>NUCLEOTIDE SEQUENCE [LARGE SCALE GENOMIC DNA]</scope>
    <source>
        <tissue evidence="1">Leaves</tissue>
    </source>
</reference>
<comment type="caution">
    <text evidence="1">The sequence shown here is derived from an EMBL/GenBank/DDBJ whole genome shotgun (WGS) entry which is preliminary data.</text>
</comment>
<proteinExistence type="predicted"/>
<sequence length="115" mass="12820">MKCTVKVKEEESRFYLHRRGKPSRRRQSVVSPSVSIQCNWNLDPFRCNRKSKNQVYLEALPNSLSLTLTLSSSTHPNRLHPPFPDLQFITGISSTSTAQKGFLTAFGASPGGHCG</sequence>
<name>A0ABU6TG68_9FABA</name>
<protein>
    <submittedName>
        <fullName evidence="1">Uncharacterized protein</fullName>
    </submittedName>
</protein>
<keyword evidence="2" id="KW-1185">Reference proteome</keyword>
<dbReference type="Proteomes" id="UP001341840">
    <property type="component" value="Unassembled WGS sequence"/>
</dbReference>
<gene>
    <name evidence="1" type="ORF">PIB30_038830</name>
</gene>
<evidence type="ECO:0000313" key="2">
    <source>
        <dbReference type="Proteomes" id="UP001341840"/>
    </source>
</evidence>
<dbReference type="EMBL" id="JASCZI010090823">
    <property type="protein sequence ID" value="MED6146878.1"/>
    <property type="molecule type" value="Genomic_DNA"/>
</dbReference>
<organism evidence="1 2">
    <name type="scientific">Stylosanthes scabra</name>
    <dbReference type="NCBI Taxonomy" id="79078"/>
    <lineage>
        <taxon>Eukaryota</taxon>
        <taxon>Viridiplantae</taxon>
        <taxon>Streptophyta</taxon>
        <taxon>Embryophyta</taxon>
        <taxon>Tracheophyta</taxon>
        <taxon>Spermatophyta</taxon>
        <taxon>Magnoliopsida</taxon>
        <taxon>eudicotyledons</taxon>
        <taxon>Gunneridae</taxon>
        <taxon>Pentapetalae</taxon>
        <taxon>rosids</taxon>
        <taxon>fabids</taxon>
        <taxon>Fabales</taxon>
        <taxon>Fabaceae</taxon>
        <taxon>Papilionoideae</taxon>
        <taxon>50 kb inversion clade</taxon>
        <taxon>dalbergioids sensu lato</taxon>
        <taxon>Dalbergieae</taxon>
        <taxon>Pterocarpus clade</taxon>
        <taxon>Stylosanthes</taxon>
    </lineage>
</organism>